<feature type="region of interest" description="Disordered" evidence="3">
    <location>
        <begin position="214"/>
        <end position="272"/>
    </location>
</feature>
<evidence type="ECO:0000256" key="1">
    <source>
        <dbReference type="ARBA" id="ARBA00022723"/>
    </source>
</evidence>
<dbReference type="PANTHER" id="PTHR13944">
    <property type="entry name" value="AGAP007712-PA"/>
    <property type="match status" value="1"/>
</dbReference>
<keyword evidence="2" id="KW-0862">Zinc</keyword>
<name>A0A8S4G455_PLUXY</name>
<dbReference type="InterPro" id="IPR051632">
    <property type="entry name" value="Rho_GEF"/>
</dbReference>
<reference evidence="5" key="1">
    <citation type="submission" date="2020-11" db="EMBL/GenBank/DDBJ databases">
        <authorList>
            <person name="Whiteford S."/>
        </authorList>
    </citation>
    <scope>NUCLEOTIDE SEQUENCE</scope>
</reference>
<dbReference type="PANTHER" id="PTHR13944:SF21">
    <property type="entry name" value="CYSTS, ISOFORM C"/>
    <property type="match status" value="1"/>
</dbReference>
<proteinExistence type="predicted"/>
<keyword evidence="1" id="KW-0479">Metal-binding</keyword>
<feature type="domain" description="Phorbol-ester/DAG-type" evidence="4">
    <location>
        <begin position="164"/>
        <end position="210"/>
    </location>
</feature>
<feature type="region of interest" description="Disordered" evidence="3">
    <location>
        <begin position="57"/>
        <end position="84"/>
    </location>
</feature>
<keyword evidence="6" id="KW-1185">Reference proteome</keyword>
<comment type="caution">
    <text evidence="5">The sequence shown here is derived from an EMBL/GenBank/DDBJ whole genome shotgun (WGS) entry which is preliminary data.</text>
</comment>
<dbReference type="PROSITE" id="PS50081">
    <property type="entry name" value="ZF_DAG_PE_2"/>
    <property type="match status" value="1"/>
</dbReference>
<dbReference type="Proteomes" id="UP000653454">
    <property type="component" value="Unassembled WGS sequence"/>
</dbReference>
<sequence>MWLDVSLSAGADSDTSDDDTSAATTGAVAPPARRNNTRQDHLDIHRLAFLEHLSAGADSDTSDDDTSAATTGAVAPPARRNNTRQDHLDIHRLAFLEQYQQAHIKAQELDHRGCRTAGKTQQYQAVFISKLAGQQAAYDHHAEKRRKRGSLFFRKKKDKSRKASHVWQAAGAGGDCDWCNRALSDKPSLYCENCTMTVHQNICKDYIVECNKPKTSKTSVGKSLSASSGKSSKRSSVSGQSQTNSTSHLCNDDKDGSDHKHDQSNASDEAGMSSWAEATITAEQLGDEALALGLALVEADTWAAAAPSGLARY</sequence>
<accession>A0A8S4G455</accession>
<protein>
    <submittedName>
        <fullName evidence="5">(diamondback moth) hypothetical protein</fullName>
    </submittedName>
</protein>
<feature type="compositionally biased region" description="Low complexity" evidence="3">
    <location>
        <begin position="216"/>
        <end position="241"/>
    </location>
</feature>
<dbReference type="CDD" id="cd20815">
    <property type="entry name" value="C1_p190RhoGEF-like"/>
    <property type="match status" value="1"/>
</dbReference>
<evidence type="ECO:0000256" key="3">
    <source>
        <dbReference type="SAM" id="MobiDB-lite"/>
    </source>
</evidence>
<evidence type="ECO:0000313" key="5">
    <source>
        <dbReference type="EMBL" id="CAG9135029.1"/>
    </source>
</evidence>
<dbReference type="GO" id="GO:0035023">
    <property type="term" value="P:regulation of Rho protein signal transduction"/>
    <property type="evidence" value="ECO:0007669"/>
    <property type="project" value="TreeGrafter"/>
</dbReference>
<dbReference type="EMBL" id="CAJHNJ030000093">
    <property type="protein sequence ID" value="CAG9135029.1"/>
    <property type="molecule type" value="Genomic_DNA"/>
</dbReference>
<dbReference type="AlphaFoldDB" id="A0A8S4G455"/>
<dbReference type="GO" id="GO:0046872">
    <property type="term" value="F:metal ion binding"/>
    <property type="evidence" value="ECO:0007669"/>
    <property type="project" value="UniProtKB-KW"/>
</dbReference>
<evidence type="ECO:0000313" key="6">
    <source>
        <dbReference type="Proteomes" id="UP000653454"/>
    </source>
</evidence>
<dbReference type="InterPro" id="IPR002219">
    <property type="entry name" value="PKC_DAG/PE"/>
</dbReference>
<dbReference type="SUPFAM" id="SSF57889">
    <property type="entry name" value="Cysteine-rich domain"/>
    <property type="match status" value="1"/>
</dbReference>
<dbReference type="InterPro" id="IPR046349">
    <property type="entry name" value="C1-like_sf"/>
</dbReference>
<evidence type="ECO:0000256" key="2">
    <source>
        <dbReference type="ARBA" id="ARBA00022833"/>
    </source>
</evidence>
<organism evidence="5 6">
    <name type="scientific">Plutella xylostella</name>
    <name type="common">Diamondback moth</name>
    <name type="synonym">Plutella maculipennis</name>
    <dbReference type="NCBI Taxonomy" id="51655"/>
    <lineage>
        <taxon>Eukaryota</taxon>
        <taxon>Metazoa</taxon>
        <taxon>Ecdysozoa</taxon>
        <taxon>Arthropoda</taxon>
        <taxon>Hexapoda</taxon>
        <taxon>Insecta</taxon>
        <taxon>Pterygota</taxon>
        <taxon>Neoptera</taxon>
        <taxon>Endopterygota</taxon>
        <taxon>Lepidoptera</taxon>
        <taxon>Glossata</taxon>
        <taxon>Ditrysia</taxon>
        <taxon>Yponomeutoidea</taxon>
        <taxon>Plutellidae</taxon>
        <taxon>Plutella</taxon>
    </lineage>
</organism>
<feature type="compositionally biased region" description="Basic and acidic residues" evidence="3">
    <location>
        <begin position="250"/>
        <end position="263"/>
    </location>
</feature>
<feature type="region of interest" description="Disordered" evidence="3">
    <location>
        <begin position="1"/>
        <end position="38"/>
    </location>
</feature>
<evidence type="ECO:0000259" key="4">
    <source>
        <dbReference type="PROSITE" id="PS50081"/>
    </source>
</evidence>
<gene>
    <name evidence="5" type="ORF">PLXY2_LOCUS13293</name>
</gene>